<feature type="domain" description="RNA polymerase sigma-70 region 4" evidence="9">
    <location>
        <begin position="519"/>
        <end position="571"/>
    </location>
</feature>
<evidence type="ECO:0000259" key="7">
    <source>
        <dbReference type="Pfam" id="PF04539"/>
    </source>
</evidence>
<dbReference type="CDD" id="cd06171">
    <property type="entry name" value="Sigma70_r4"/>
    <property type="match status" value="1"/>
</dbReference>
<feature type="domain" description="RNA polymerase sigma-70 region 3" evidence="7">
    <location>
        <begin position="430"/>
        <end position="506"/>
    </location>
</feature>
<dbReference type="SUPFAM" id="SSF88659">
    <property type="entry name" value="Sigma3 and sigma4 domains of RNA polymerase sigma factors"/>
    <property type="match status" value="2"/>
</dbReference>
<dbReference type="Gene3D" id="1.10.10.10">
    <property type="entry name" value="Winged helix-like DNA-binding domain superfamily/Winged helix DNA-binding domain"/>
    <property type="match status" value="2"/>
</dbReference>
<dbReference type="Pfam" id="PF04539">
    <property type="entry name" value="Sigma70_r3"/>
    <property type="match status" value="1"/>
</dbReference>
<dbReference type="InterPro" id="IPR007630">
    <property type="entry name" value="RNA_pol_sigma70_r4"/>
</dbReference>
<evidence type="ECO:0000259" key="8">
    <source>
        <dbReference type="Pfam" id="PF04542"/>
    </source>
</evidence>
<name>A0A0G2STT2_9ROSI</name>
<accession>A0A0G2STT2</accession>
<dbReference type="GO" id="GO:0016987">
    <property type="term" value="F:sigma factor activity"/>
    <property type="evidence" value="ECO:0007669"/>
    <property type="project" value="UniProtKB-KW"/>
</dbReference>
<dbReference type="PANTHER" id="PTHR30603:SF57">
    <property type="entry name" value="RNA POLYMERASE SIGMA FACTOR SIGB"/>
    <property type="match status" value="1"/>
</dbReference>
<evidence type="ECO:0000256" key="1">
    <source>
        <dbReference type="ARBA" id="ARBA00007788"/>
    </source>
</evidence>
<dbReference type="InterPro" id="IPR007627">
    <property type="entry name" value="RNA_pol_sigma70_r2"/>
</dbReference>
<comment type="similarity">
    <text evidence="1">Belongs to the sigma-70 factor family.</text>
</comment>
<dbReference type="GO" id="GO:0071482">
    <property type="term" value="P:cellular response to light stimulus"/>
    <property type="evidence" value="ECO:0007669"/>
    <property type="project" value="UniProtKB-ARBA"/>
</dbReference>
<dbReference type="SUPFAM" id="SSF88946">
    <property type="entry name" value="Sigma2 domain of RNA polymerase sigma factors"/>
    <property type="match status" value="1"/>
</dbReference>
<sequence>MSCLLPQFKCQPDTFCIQFRTPLSRIQGPVYLRTRCVLSTISAPPTSTATSTLLDMEKLQISSLETHSNPVSAQSRWTHVEAIGPPTEASFQATLARETLVTSDEAIIAAAAAEAVSFAKAAIKVAEDAKAMTTNDFQNGDKKSEPRILSEVNAMQSNWVQQCIESEEMSEFGVSVGAESEIGEMEDRFLQYPINESSCPEPTDEELAFLEQLSSAAAVRSTRQSERKARRERAIEKATEKAAATNVMSVKNDASVKMGSTRKRKTRATRKSGRNDPLRQNSKLLTVAEERTLSEGIQDLMKLQRLEEELTARCQGAPTHAQMAKAAGVDQRTLNQMLNYGAECKEKMVKSNIGLVMSVAKKYNGTGMAFEDLVSEGCLGLIRASEKFDATKGYKFSTYAHWWIRQNIRKALSTKSRFFRIPQQMVGTSYKVRQARDKFYNEHRRYPDYEELAEASGLTMEKLVSVLRVPGKPISFERRRAFGGFDEGLKYSDTLYDPNAETPEEAVIKTCMREDINKVLDTLNERERQVMRWRHGLVDGRAMALQEIGELMSISRERVRQIEACALRKLKGKKRMEHLRPYLYE</sequence>
<feature type="compositionally biased region" description="Basic residues" evidence="6">
    <location>
        <begin position="260"/>
        <end position="272"/>
    </location>
</feature>
<dbReference type="EMBL" id="KJ916903">
    <property type="protein sequence ID" value="AKC88672.1"/>
    <property type="molecule type" value="mRNA"/>
</dbReference>
<dbReference type="AlphaFoldDB" id="A0A0G2STT2"/>
<keyword evidence="2" id="KW-0805">Transcription regulation</keyword>
<feature type="region of interest" description="Disordered" evidence="6">
    <location>
        <begin position="255"/>
        <end position="278"/>
    </location>
</feature>
<dbReference type="Gene3D" id="1.10.601.10">
    <property type="entry name" value="RNA Polymerase Primary Sigma Factor"/>
    <property type="match status" value="1"/>
</dbReference>
<dbReference type="InterPro" id="IPR013325">
    <property type="entry name" value="RNA_pol_sigma_r2"/>
</dbReference>
<dbReference type="InterPro" id="IPR050239">
    <property type="entry name" value="Sigma-70_RNA_pol_init_factors"/>
</dbReference>
<evidence type="ECO:0000256" key="3">
    <source>
        <dbReference type="ARBA" id="ARBA00023082"/>
    </source>
</evidence>
<dbReference type="PRINTS" id="PR00046">
    <property type="entry name" value="SIGMA70FCT"/>
</dbReference>
<gene>
    <name evidence="10" type="primary">sig2</name>
</gene>
<evidence type="ECO:0000256" key="4">
    <source>
        <dbReference type="ARBA" id="ARBA00023125"/>
    </source>
</evidence>
<evidence type="ECO:0000259" key="9">
    <source>
        <dbReference type="Pfam" id="PF04545"/>
    </source>
</evidence>
<dbReference type="InterPro" id="IPR013324">
    <property type="entry name" value="RNA_pol_sigma_r3/r4-like"/>
</dbReference>
<keyword evidence="5" id="KW-0804">Transcription</keyword>
<evidence type="ECO:0000256" key="2">
    <source>
        <dbReference type="ARBA" id="ARBA00023015"/>
    </source>
</evidence>
<dbReference type="PANTHER" id="PTHR30603">
    <property type="entry name" value="RNA POLYMERASE SIGMA FACTOR RPO"/>
    <property type="match status" value="1"/>
</dbReference>
<protein>
    <submittedName>
        <fullName evidence="10">Sigma factor</fullName>
    </submittedName>
</protein>
<dbReference type="InterPro" id="IPR007624">
    <property type="entry name" value="RNA_pol_sigma70_r3"/>
</dbReference>
<dbReference type="Pfam" id="PF04542">
    <property type="entry name" value="Sigma70_r2"/>
    <property type="match status" value="1"/>
</dbReference>
<keyword evidence="4" id="KW-0238">DNA-binding</keyword>
<dbReference type="InterPro" id="IPR014284">
    <property type="entry name" value="RNA_pol_sigma-70_dom"/>
</dbReference>
<evidence type="ECO:0000313" key="10">
    <source>
        <dbReference type="EMBL" id="AKC88672.1"/>
    </source>
</evidence>
<dbReference type="GO" id="GO:0003677">
    <property type="term" value="F:DNA binding"/>
    <property type="evidence" value="ECO:0007669"/>
    <property type="project" value="UniProtKB-KW"/>
</dbReference>
<feature type="domain" description="RNA polymerase sigma-70 region 2" evidence="8">
    <location>
        <begin position="348"/>
        <end position="417"/>
    </location>
</feature>
<dbReference type="GO" id="GO:0006352">
    <property type="term" value="P:DNA-templated transcription initiation"/>
    <property type="evidence" value="ECO:0007669"/>
    <property type="project" value="InterPro"/>
</dbReference>
<dbReference type="NCBIfam" id="TIGR02937">
    <property type="entry name" value="sigma70-ECF"/>
    <property type="match status" value="1"/>
</dbReference>
<organism evidence="10">
    <name type="scientific">Pelargonium myrrhifolium</name>
    <dbReference type="NCBI Taxonomy" id="253081"/>
    <lineage>
        <taxon>Eukaryota</taxon>
        <taxon>Viridiplantae</taxon>
        <taxon>Streptophyta</taxon>
        <taxon>Embryophyta</taxon>
        <taxon>Tracheophyta</taxon>
        <taxon>Spermatophyta</taxon>
        <taxon>Magnoliopsida</taxon>
        <taxon>eudicotyledons</taxon>
        <taxon>Gunneridae</taxon>
        <taxon>Pentapetalae</taxon>
        <taxon>rosids</taxon>
        <taxon>malvids</taxon>
        <taxon>Geraniales</taxon>
        <taxon>Geraniaceae</taxon>
        <taxon>Pelargonium</taxon>
    </lineage>
</organism>
<dbReference type="Pfam" id="PF04545">
    <property type="entry name" value="Sigma70_r4"/>
    <property type="match status" value="1"/>
</dbReference>
<reference evidence="10" key="1">
    <citation type="journal article" date="2015" name="Plant Cell">
        <title>Coordinated rates of evolution between interacting plastid and nuclear genes in Geraniaceae.</title>
        <authorList>
            <person name="Zhang J."/>
            <person name="Ruhlman T.A."/>
            <person name="Sabir J."/>
            <person name="Blazier J.C."/>
            <person name="Jansen R.K."/>
        </authorList>
    </citation>
    <scope>NUCLEOTIDE SEQUENCE</scope>
</reference>
<dbReference type="InterPro" id="IPR036388">
    <property type="entry name" value="WH-like_DNA-bd_sf"/>
</dbReference>
<proteinExistence type="evidence at transcript level"/>
<evidence type="ECO:0000256" key="6">
    <source>
        <dbReference type="SAM" id="MobiDB-lite"/>
    </source>
</evidence>
<dbReference type="InterPro" id="IPR000943">
    <property type="entry name" value="RNA_pol_sigma70"/>
</dbReference>
<evidence type="ECO:0000256" key="5">
    <source>
        <dbReference type="ARBA" id="ARBA00023163"/>
    </source>
</evidence>
<keyword evidence="3" id="KW-0731">Sigma factor</keyword>